<evidence type="ECO:0000256" key="5">
    <source>
        <dbReference type="SAM" id="MobiDB-lite"/>
    </source>
</evidence>
<dbReference type="PANTHER" id="PTHR22911:SF6">
    <property type="entry name" value="SOLUTE CARRIER FAMILY 35 MEMBER G1"/>
    <property type="match status" value="1"/>
</dbReference>
<feature type="transmembrane region" description="Helical" evidence="6">
    <location>
        <begin position="33"/>
        <end position="52"/>
    </location>
</feature>
<comment type="subcellular location">
    <subcellularLocation>
        <location evidence="1">Membrane</location>
        <topology evidence="1">Multi-pass membrane protein</topology>
    </subcellularLocation>
</comment>
<dbReference type="Pfam" id="PF00892">
    <property type="entry name" value="EamA"/>
    <property type="match status" value="2"/>
</dbReference>
<dbReference type="InterPro" id="IPR000620">
    <property type="entry name" value="EamA_dom"/>
</dbReference>
<evidence type="ECO:0000313" key="8">
    <source>
        <dbReference type="EMBL" id="QKZ04971.1"/>
    </source>
</evidence>
<dbReference type="PANTHER" id="PTHR22911">
    <property type="entry name" value="ACYL-MALONYL CONDENSING ENZYME-RELATED"/>
    <property type="match status" value="1"/>
</dbReference>
<keyword evidence="2 6" id="KW-0812">Transmembrane</keyword>
<feature type="transmembrane region" description="Helical" evidence="6">
    <location>
        <begin position="178"/>
        <end position="197"/>
    </location>
</feature>
<accession>A0A7D5HXI6</accession>
<feature type="transmembrane region" description="Helical" evidence="6">
    <location>
        <begin position="145"/>
        <end position="166"/>
    </location>
</feature>
<evidence type="ECO:0000256" key="3">
    <source>
        <dbReference type="ARBA" id="ARBA00022989"/>
    </source>
</evidence>
<reference evidence="8 9" key="1">
    <citation type="submission" date="2020-06" db="EMBL/GenBank/DDBJ databases">
        <title>Pseudomonas eucalypticola sp. nov., an endophyte of Eucalyptus dunnii leaves with biocontrol ability of eucalyptus leaf blight.</title>
        <authorList>
            <person name="Liu Y."/>
            <person name="Song Z."/>
            <person name="Zeng H."/>
            <person name="Lu M."/>
            <person name="Wang X."/>
            <person name="Lian X."/>
            <person name="Zhang Q."/>
        </authorList>
    </citation>
    <scope>NUCLEOTIDE SEQUENCE [LARGE SCALE GENOMIC DNA]</scope>
    <source>
        <strain evidence="8 9">NP-1</strain>
    </source>
</reference>
<dbReference type="SUPFAM" id="SSF103481">
    <property type="entry name" value="Multidrug resistance efflux transporter EmrE"/>
    <property type="match status" value="2"/>
</dbReference>
<protein>
    <submittedName>
        <fullName evidence="8">DMT family transporter</fullName>
    </submittedName>
</protein>
<dbReference type="InterPro" id="IPR037185">
    <property type="entry name" value="EmrE-like"/>
</dbReference>
<keyword evidence="9" id="KW-1185">Reference proteome</keyword>
<feature type="region of interest" description="Disordered" evidence="5">
    <location>
        <begin position="298"/>
        <end position="324"/>
    </location>
</feature>
<dbReference type="GO" id="GO:0016020">
    <property type="term" value="C:membrane"/>
    <property type="evidence" value="ECO:0007669"/>
    <property type="project" value="UniProtKB-SubCell"/>
</dbReference>
<dbReference type="Proteomes" id="UP000509568">
    <property type="component" value="Chromosome"/>
</dbReference>
<feature type="transmembrane region" description="Helical" evidence="6">
    <location>
        <begin position="203"/>
        <end position="224"/>
    </location>
</feature>
<dbReference type="KEGG" id="pez:HWQ56_14720"/>
<feature type="transmembrane region" description="Helical" evidence="6">
    <location>
        <begin position="236"/>
        <end position="254"/>
    </location>
</feature>
<gene>
    <name evidence="8" type="ORF">HWQ56_14720</name>
</gene>
<feature type="transmembrane region" description="Helical" evidence="6">
    <location>
        <begin position="72"/>
        <end position="89"/>
    </location>
</feature>
<evidence type="ECO:0000256" key="1">
    <source>
        <dbReference type="ARBA" id="ARBA00004141"/>
    </source>
</evidence>
<dbReference type="EMBL" id="CP056030">
    <property type="protein sequence ID" value="QKZ04971.1"/>
    <property type="molecule type" value="Genomic_DNA"/>
</dbReference>
<feature type="transmembrane region" description="Helical" evidence="6">
    <location>
        <begin position="123"/>
        <end position="139"/>
    </location>
</feature>
<feature type="domain" description="EamA" evidence="7">
    <location>
        <begin position="151"/>
        <end position="272"/>
    </location>
</feature>
<keyword evidence="3 6" id="KW-1133">Transmembrane helix</keyword>
<keyword evidence="4 6" id="KW-0472">Membrane</keyword>
<evidence type="ECO:0000256" key="2">
    <source>
        <dbReference type="ARBA" id="ARBA00022692"/>
    </source>
</evidence>
<evidence type="ECO:0000256" key="6">
    <source>
        <dbReference type="SAM" id="Phobius"/>
    </source>
</evidence>
<evidence type="ECO:0000259" key="7">
    <source>
        <dbReference type="Pfam" id="PF00892"/>
    </source>
</evidence>
<sequence>MSQRRYLGAAFACASYALYSLHFATVKWLSSDYSLWQLVFLRSVVVLLIALLASRRGTLRAAFASPGRGAMLFRGTLQFAAMACFFLAARQMSLSAVMTLYCTAPLIIAVLAVFMLGEVIRGYRWLALAVGAAGTVIAANPGGAISLVPTVLALASALFWAMTIIYTRRSGGRDSAAVQVLVTSVVFLAFSAGLMRWQTPGTAVQWGLMVALGVQVYLAQYCFFEACRHAPASLVGPLEYTSVAWSCLLGYLFFADVPALPVVVGALMVCASGIALTLNPGRPSSGTYWARTPADAGTCSKTRSGSHTPVPAPPGSPGCRPPGA</sequence>
<feature type="transmembrane region" description="Helical" evidence="6">
    <location>
        <begin position="95"/>
        <end position="116"/>
    </location>
</feature>
<feature type="transmembrane region" description="Helical" evidence="6">
    <location>
        <begin position="260"/>
        <end position="278"/>
    </location>
</feature>
<evidence type="ECO:0000256" key="4">
    <source>
        <dbReference type="ARBA" id="ARBA00023136"/>
    </source>
</evidence>
<evidence type="ECO:0000313" key="9">
    <source>
        <dbReference type="Proteomes" id="UP000509568"/>
    </source>
</evidence>
<name>A0A7D5HXI6_9PSED</name>
<feature type="domain" description="EamA" evidence="7">
    <location>
        <begin position="7"/>
        <end position="137"/>
    </location>
</feature>
<organism evidence="8 9">
    <name type="scientific">Pseudomonas eucalypticola</name>
    <dbReference type="NCBI Taxonomy" id="2599595"/>
    <lineage>
        <taxon>Bacteria</taxon>
        <taxon>Pseudomonadati</taxon>
        <taxon>Pseudomonadota</taxon>
        <taxon>Gammaproteobacteria</taxon>
        <taxon>Pseudomonadales</taxon>
        <taxon>Pseudomonadaceae</taxon>
        <taxon>Pseudomonas</taxon>
    </lineage>
</organism>
<dbReference type="AlphaFoldDB" id="A0A7D5HXI6"/>
<proteinExistence type="predicted"/>
<feature type="compositionally biased region" description="Pro residues" evidence="5">
    <location>
        <begin position="310"/>
        <end position="324"/>
    </location>
</feature>